<dbReference type="EMBL" id="QSHQ01000020">
    <property type="protein sequence ID" value="RHC28549.1"/>
    <property type="molecule type" value="Genomic_DNA"/>
</dbReference>
<dbReference type="Pfam" id="PF07992">
    <property type="entry name" value="Pyr_redox_2"/>
    <property type="match status" value="1"/>
</dbReference>
<gene>
    <name evidence="13" type="primary">ahpF</name>
    <name evidence="13" type="ORF">AA415_01042</name>
    <name evidence="14" type="ORF">DW853_11270</name>
    <name evidence="15" type="ORF">DWZ78_06370</name>
</gene>
<dbReference type="Proteomes" id="UP000056419">
    <property type="component" value="Unassembled WGS sequence"/>
</dbReference>
<dbReference type="InterPro" id="IPR044141">
    <property type="entry name" value="AhpF_NTD_C"/>
</dbReference>
<comment type="cofactor">
    <cofactor evidence="9">
        <name>FAD</name>
        <dbReference type="ChEBI" id="CHEBI:57692"/>
    </cofactor>
    <text evidence="9">Binds 1 FAD per subunit.</text>
</comment>
<feature type="binding site" evidence="9">
    <location>
        <begin position="477"/>
        <end position="487"/>
    </location>
    <ligand>
        <name>FAD</name>
        <dbReference type="ChEBI" id="CHEBI:57692"/>
    </ligand>
</feature>
<dbReference type="GO" id="GO:0005829">
    <property type="term" value="C:cytosol"/>
    <property type="evidence" value="ECO:0007669"/>
    <property type="project" value="UniProtKB-ARBA"/>
</dbReference>
<evidence type="ECO:0000256" key="4">
    <source>
        <dbReference type="ARBA" id="ARBA00022827"/>
    </source>
</evidence>
<dbReference type="SUPFAM" id="SSF52833">
    <property type="entry name" value="Thioredoxin-like"/>
    <property type="match status" value="2"/>
</dbReference>
<dbReference type="PROSITE" id="PS51354">
    <property type="entry name" value="GLUTAREDOXIN_2"/>
    <property type="match status" value="1"/>
</dbReference>
<keyword evidence="9" id="KW-0521">NADP</keyword>
<keyword evidence="8 10" id="KW-0676">Redox-active center</keyword>
<dbReference type="AlphaFoldDB" id="A0A108T9S4"/>
<evidence type="ECO:0000313" key="17">
    <source>
        <dbReference type="Proteomes" id="UP000284604"/>
    </source>
</evidence>
<reference evidence="13" key="2">
    <citation type="submission" date="2016-01" db="EMBL/GenBank/DDBJ databases">
        <authorList>
            <person name="McClelland M."/>
            <person name="Jain A."/>
            <person name="Saraogi P."/>
            <person name="Mendelson R."/>
            <person name="Westerman R."/>
            <person name="SanMiguel P."/>
            <person name="Csonka L."/>
        </authorList>
    </citation>
    <scope>NUCLEOTIDE SEQUENCE</scope>
    <source>
        <strain evidence="13">CL09T03C01</strain>
    </source>
</reference>
<dbReference type="InterPro" id="IPR044142">
    <property type="entry name" value="AhpF_NTD_N"/>
</dbReference>
<feature type="domain" description="FAD/NAD(P)-binding" evidence="11">
    <location>
        <begin position="215"/>
        <end position="503"/>
    </location>
</feature>
<dbReference type="STRING" id="46506.AA415_01042"/>
<reference evidence="17 18" key="3">
    <citation type="submission" date="2018-08" db="EMBL/GenBank/DDBJ databases">
        <title>A genome reference for cultivated species of the human gut microbiota.</title>
        <authorList>
            <person name="Zou Y."/>
            <person name="Xue W."/>
            <person name="Luo G."/>
        </authorList>
    </citation>
    <scope>NUCLEOTIDE SEQUENCE [LARGE SCALE GENOMIC DNA]</scope>
    <source>
        <strain evidence="15 17">AF35-20</strain>
        <strain evidence="14 18">AM36-9BH</strain>
    </source>
</reference>
<dbReference type="InterPro" id="IPR036188">
    <property type="entry name" value="FAD/NAD-bd_sf"/>
</dbReference>
<feature type="binding site" evidence="9">
    <location>
        <begin position="216"/>
        <end position="231"/>
    </location>
    <ligand>
        <name>FAD</name>
        <dbReference type="ChEBI" id="CHEBI:57692"/>
    </ligand>
</feature>
<dbReference type="PROSITE" id="PS00573">
    <property type="entry name" value="PYRIDINE_REDOX_2"/>
    <property type="match status" value="1"/>
</dbReference>
<evidence type="ECO:0000256" key="8">
    <source>
        <dbReference type="ARBA" id="ARBA00023284"/>
    </source>
</evidence>
<keyword evidence="7 10" id="KW-1015">Disulfide bond</keyword>
<comment type="caution">
    <text evidence="13">The sequence shown here is derived from an EMBL/GenBank/DDBJ whole genome shotgun (WGS) entry which is preliminary data.</text>
</comment>
<proteinExistence type="inferred from homology"/>
<dbReference type="GO" id="GO:0016668">
    <property type="term" value="F:oxidoreductase activity, acting on a sulfur group of donors, NAD(P) as acceptor"/>
    <property type="evidence" value="ECO:0007669"/>
    <property type="project" value="UniProtKB-ARBA"/>
</dbReference>
<dbReference type="Pfam" id="PF13192">
    <property type="entry name" value="Thioredoxin_3"/>
    <property type="match status" value="1"/>
</dbReference>
<accession>A0A108T9S4</accession>
<feature type="binding site" evidence="9">
    <location>
        <begin position="356"/>
        <end position="370"/>
    </location>
    <ligand>
        <name>NAD(+)</name>
        <dbReference type="ChEBI" id="CHEBI:57540"/>
    </ligand>
</feature>
<dbReference type="PANTHER" id="PTHR48105">
    <property type="entry name" value="THIOREDOXIN REDUCTASE 1-RELATED-RELATED"/>
    <property type="match status" value="1"/>
</dbReference>
<evidence type="ECO:0000313" key="16">
    <source>
        <dbReference type="Proteomes" id="UP000056419"/>
    </source>
</evidence>
<comment type="similarity">
    <text evidence="1">Belongs to the class-II pyridine nucleotide-disulfide oxidoreductase family.</text>
</comment>
<dbReference type="CDD" id="cd03026">
    <property type="entry name" value="AhpF_NTD_C"/>
    <property type="match status" value="1"/>
</dbReference>
<protein>
    <submittedName>
        <fullName evidence="13">Alkyl hydroperoxide reductase subunit F</fullName>
        <ecNumber evidence="13">1.8.1.-</ecNumber>
    </submittedName>
</protein>
<dbReference type="EC" id="1.8.1.-" evidence="13"/>
<feature type="disulfide bond" description="Redox-active" evidence="10">
    <location>
        <begin position="344"/>
        <end position="347"/>
    </location>
</feature>
<dbReference type="Proteomes" id="UP000285305">
    <property type="component" value="Unassembled WGS sequence"/>
</dbReference>
<reference evidence="13 16" key="1">
    <citation type="journal article" date="2016" name="BMC Genomics">
        <title>Type VI secretion systems of human gut Bacteroidales segregate into three genetic architectures, two of which are contained on mobile genetic elements.</title>
        <authorList>
            <person name="Coyne M.J."/>
            <person name="Roelofs K.G."/>
            <person name="Comstock L.E."/>
        </authorList>
    </citation>
    <scope>NUCLEOTIDE SEQUENCE [LARGE SCALE GENOMIC DNA]</scope>
    <source>
        <strain evidence="13 16">CL09T03C01</strain>
    </source>
</reference>
<dbReference type="EMBL" id="LRGC01000004">
    <property type="protein sequence ID" value="KWR55973.1"/>
    <property type="molecule type" value="Genomic_DNA"/>
</dbReference>
<dbReference type="InterPro" id="IPR012336">
    <property type="entry name" value="Thioredoxin-like_fold"/>
</dbReference>
<dbReference type="GO" id="GO:0102039">
    <property type="term" value="F:NADH-dependent peroxiredoxin activity"/>
    <property type="evidence" value="ECO:0007669"/>
    <property type="project" value="InterPro"/>
</dbReference>
<dbReference type="PATRIC" id="fig|46506.5.peg.1120"/>
<dbReference type="SUPFAM" id="SSF51905">
    <property type="entry name" value="FAD/NAD(P)-binding domain"/>
    <property type="match status" value="1"/>
</dbReference>
<evidence type="ECO:0000256" key="6">
    <source>
        <dbReference type="ARBA" id="ARBA00023027"/>
    </source>
</evidence>
<evidence type="ECO:0000256" key="7">
    <source>
        <dbReference type="ARBA" id="ARBA00023157"/>
    </source>
</evidence>
<dbReference type="FunFam" id="3.50.50.60:FF:000007">
    <property type="entry name" value="Alkyl hydroperoxide reductase, F subunit"/>
    <property type="match status" value="1"/>
</dbReference>
<dbReference type="InterPro" id="IPR023753">
    <property type="entry name" value="FAD/NAD-binding_dom"/>
</dbReference>
<comment type="subunit">
    <text evidence="2">Homodimer.</text>
</comment>
<evidence type="ECO:0000256" key="5">
    <source>
        <dbReference type="ARBA" id="ARBA00023002"/>
    </source>
</evidence>
<evidence type="ECO:0000256" key="9">
    <source>
        <dbReference type="PIRSR" id="PIRSR000238-1"/>
    </source>
</evidence>
<keyword evidence="4 9" id="KW-0274">FAD</keyword>
<dbReference type="RefSeq" id="WP_060385491.1">
    <property type="nucleotide sequence ID" value="NZ_BAABYC010000001.1"/>
</dbReference>
<organism evidence="13 16">
    <name type="scientific">Bacteroides stercoris</name>
    <dbReference type="NCBI Taxonomy" id="46506"/>
    <lineage>
        <taxon>Bacteria</taxon>
        <taxon>Pseudomonadati</taxon>
        <taxon>Bacteroidota</taxon>
        <taxon>Bacteroidia</taxon>
        <taxon>Bacteroidales</taxon>
        <taxon>Bacteroidaceae</taxon>
        <taxon>Bacteroides</taxon>
    </lineage>
</organism>
<dbReference type="PRINTS" id="PR00469">
    <property type="entry name" value="PNDRDTASEII"/>
</dbReference>
<keyword evidence="6 9" id="KW-0520">NAD</keyword>
<dbReference type="Gene3D" id="3.40.30.80">
    <property type="match status" value="1"/>
</dbReference>
<dbReference type="InterPro" id="IPR008255">
    <property type="entry name" value="Pyr_nucl-diS_OxRdtase_2_AS"/>
</dbReference>
<evidence type="ECO:0000259" key="12">
    <source>
        <dbReference type="Pfam" id="PF13192"/>
    </source>
</evidence>
<feature type="domain" description="Thioredoxin-like fold" evidence="12">
    <location>
        <begin position="126"/>
        <end position="196"/>
    </location>
</feature>
<dbReference type="Gene3D" id="3.50.50.60">
    <property type="entry name" value="FAD/NAD(P)-binding domain"/>
    <property type="match status" value="2"/>
</dbReference>
<evidence type="ECO:0000256" key="2">
    <source>
        <dbReference type="ARBA" id="ARBA00011738"/>
    </source>
</evidence>
<evidence type="ECO:0000313" key="14">
    <source>
        <dbReference type="EMBL" id="RHC28549.1"/>
    </source>
</evidence>
<dbReference type="GO" id="GO:0000302">
    <property type="term" value="P:response to reactive oxygen species"/>
    <property type="evidence" value="ECO:0007669"/>
    <property type="project" value="InterPro"/>
</dbReference>
<dbReference type="Proteomes" id="UP000284604">
    <property type="component" value="Unassembled WGS sequence"/>
</dbReference>
<keyword evidence="5 13" id="KW-0560">Oxidoreductase</keyword>
<keyword evidence="3" id="KW-0285">Flavoprotein</keyword>
<dbReference type="NCBIfam" id="TIGR03140">
    <property type="entry name" value="AhpF"/>
    <property type="match status" value="1"/>
</dbReference>
<evidence type="ECO:0000256" key="3">
    <source>
        <dbReference type="ARBA" id="ARBA00022630"/>
    </source>
</evidence>
<dbReference type="GO" id="GO:0051287">
    <property type="term" value="F:NAD binding"/>
    <property type="evidence" value="ECO:0007669"/>
    <property type="project" value="InterPro"/>
</dbReference>
<evidence type="ECO:0000259" key="11">
    <source>
        <dbReference type="Pfam" id="PF07992"/>
    </source>
</evidence>
<dbReference type="InterPro" id="IPR012081">
    <property type="entry name" value="Alkyl_hydroperoxide_Rdtase_suF"/>
</dbReference>
<sequence>MLEATILDQVRSIFQPLEARYTFHITCNPEHEQAGEMIDFLNDIASCSDKLSCQVTETDEPKLEFTLLKEGKETGIKFRAVPGGHEFSSLLLAVLNADGKGKNLPDEGIGRRIKALQGPIHLQTYVSLACTNCPDIVQALNAVALLHPHITHDTIDGAVFQEEADALKIQAVPSVYANGKQLHVGRGSLGELLKKLEDTFGSLPQENAAPVLREFDVLVLGGGPAGASAAVYSARKGLRVAIIAERIGGQVKETVGIENLISVPRTTGSQLADALRTHIEHYPIEIFEDRKIERAELQGKEKKVFSGGGETFTAPAVIIATGASWRKLNVEGEAEYLGRGVAFCPHCDGPFYQGKHVAVIGGGNSGIEAAIDLAGICRKVTVFEFADTLKADQVLQEKAGSLPNVEIFTSSQTTRVTGDGEKVTGIRIKDRITNEERDYPLDGIFVQIGLAANSAPFRDALETTPTGEIKTDAFCRTTLPGVYAAGDVSDVPYKQIVIAMGEGAKAALSAFDDRIRGIA</sequence>
<dbReference type="CDD" id="cd02974">
    <property type="entry name" value="AhpF_NTD_N"/>
    <property type="match status" value="1"/>
</dbReference>
<evidence type="ECO:0000313" key="18">
    <source>
        <dbReference type="Proteomes" id="UP000285305"/>
    </source>
</evidence>
<evidence type="ECO:0000256" key="1">
    <source>
        <dbReference type="ARBA" id="ARBA00009333"/>
    </source>
</evidence>
<dbReference type="GO" id="GO:0050660">
    <property type="term" value="F:flavin adenine dinucleotide binding"/>
    <property type="evidence" value="ECO:0007669"/>
    <property type="project" value="InterPro"/>
</dbReference>
<dbReference type="InterPro" id="IPR036249">
    <property type="entry name" value="Thioredoxin-like_sf"/>
</dbReference>
<keyword evidence="16" id="KW-1185">Reference proteome</keyword>
<evidence type="ECO:0000313" key="15">
    <source>
        <dbReference type="EMBL" id="RHM20437.1"/>
    </source>
</evidence>
<dbReference type="GO" id="GO:0032991">
    <property type="term" value="C:protein-containing complex"/>
    <property type="evidence" value="ECO:0007669"/>
    <property type="project" value="UniProtKB-ARBA"/>
</dbReference>
<dbReference type="PIRSF" id="PIRSF000238">
    <property type="entry name" value="AhpF"/>
    <property type="match status" value="1"/>
</dbReference>
<dbReference type="PRINTS" id="PR00368">
    <property type="entry name" value="FADPNR"/>
</dbReference>
<evidence type="ECO:0000313" key="13">
    <source>
        <dbReference type="EMBL" id="KWR55973.1"/>
    </source>
</evidence>
<dbReference type="InterPro" id="IPR050097">
    <property type="entry name" value="Ferredoxin-NADP_redctase_2"/>
</dbReference>
<name>A0A108T9S4_BACSE</name>
<dbReference type="EMBL" id="QRPN01000004">
    <property type="protein sequence ID" value="RHM20437.1"/>
    <property type="molecule type" value="Genomic_DNA"/>
</dbReference>
<evidence type="ECO:0000256" key="10">
    <source>
        <dbReference type="PIRSR" id="PIRSR000238-2"/>
    </source>
</evidence>